<evidence type="ECO:0000313" key="2">
    <source>
        <dbReference type="EMBL" id="MBB4920993.1"/>
    </source>
</evidence>
<name>A0A7W7QWT8_9ACTN</name>
<keyword evidence="3" id="KW-1185">Reference proteome</keyword>
<reference evidence="2 3" key="1">
    <citation type="submission" date="2020-08" db="EMBL/GenBank/DDBJ databases">
        <title>Genomic Encyclopedia of Type Strains, Phase III (KMG-III): the genomes of soil and plant-associated and newly described type strains.</title>
        <authorList>
            <person name="Whitman W."/>
        </authorList>
    </citation>
    <scope>NUCLEOTIDE SEQUENCE [LARGE SCALE GENOMIC DNA]</scope>
    <source>
        <strain evidence="2 3">CECT 8840</strain>
    </source>
</reference>
<dbReference type="AlphaFoldDB" id="A0A7W7QWT8"/>
<gene>
    <name evidence="2" type="ORF">FHS44_008146</name>
</gene>
<dbReference type="RefSeq" id="WP_184725837.1">
    <property type="nucleotide sequence ID" value="NZ_JACHJP010000022.1"/>
</dbReference>
<protein>
    <submittedName>
        <fullName evidence="2">Uncharacterized protein</fullName>
    </submittedName>
</protein>
<accession>A0A7W7QWT8</accession>
<dbReference type="Proteomes" id="UP000552644">
    <property type="component" value="Unassembled WGS sequence"/>
</dbReference>
<sequence>MDVWELIAAAGVVGAMVIGVPLLLRGGGGRRRVATPAGRPMRVGPGAGFLVGAALLRRAPTVVLVTATVAVVALLVVNGRA</sequence>
<keyword evidence="1" id="KW-1133">Transmembrane helix</keyword>
<keyword evidence="1" id="KW-0812">Transmembrane</keyword>
<feature type="transmembrane region" description="Helical" evidence="1">
    <location>
        <begin position="59"/>
        <end position="77"/>
    </location>
</feature>
<organism evidence="2 3">
    <name type="scientific">Streptosporangium saharense</name>
    <dbReference type="NCBI Taxonomy" id="1706840"/>
    <lineage>
        <taxon>Bacteria</taxon>
        <taxon>Bacillati</taxon>
        <taxon>Actinomycetota</taxon>
        <taxon>Actinomycetes</taxon>
        <taxon>Streptosporangiales</taxon>
        <taxon>Streptosporangiaceae</taxon>
        <taxon>Streptosporangium</taxon>
    </lineage>
</organism>
<dbReference type="EMBL" id="JACHJP010000022">
    <property type="protein sequence ID" value="MBB4920993.1"/>
    <property type="molecule type" value="Genomic_DNA"/>
</dbReference>
<feature type="transmembrane region" description="Helical" evidence="1">
    <location>
        <begin position="6"/>
        <end position="24"/>
    </location>
</feature>
<keyword evidence="1" id="KW-0472">Membrane</keyword>
<evidence type="ECO:0000256" key="1">
    <source>
        <dbReference type="SAM" id="Phobius"/>
    </source>
</evidence>
<comment type="caution">
    <text evidence="2">The sequence shown here is derived from an EMBL/GenBank/DDBJ whole genome shotgun (WGS) entry which is preliminary data.</text>
</comment>
<proteinExistence type="predicted"/>
<evidence type="ECO:0000313" key="3">
    <source>
        <dbReference type="Proteomes" id="UP000552644"/>
    </source>
</evidence>